<dbReference type="NCBIfam" id="TIGR02126">
    <property type="entry name" value="phgtail_TP901_1"/>
    <property type="match status" value="1"/>
</dbReference>
<feature type="region of interest" description="Disordered" evidence="1">
    <location>
        <begin position="170"/>
        <end position="197"/>
    </location>
</feature>
<gene>
    <name evidence="2" type="ORF">GTI81_11675</name>
</gene>
<comment type="caution">
    <text evidence="2">The sequence shown here is derived from an EMBL/GenBank/DDBJ whole genome shotgun (WGS) entry which is preliminary data.</text>
</comment>
<sequence length="197" mass="21542">MANEAKVAAKGIDIILLFRLLKKSKEEAAWKLAFQTEHENTKTKDSDSVATKDGPIRIPGSLEIDFSATSILSVGDPYVDQLEEALDNDDIIEIWEINKAEKGTGDNVDKYKATYYQGYVTSFGKSPNAEDTVEVSLEFGINGKGAKGFATLTADQEEVVQYVFKDTTIEKDDPEKVDSPSVESVTPTFDGASTELS</sequence>
<dbReference type="PRINTS" id="PR01998">
    <property type="entry name" value="MTP2STAPHYLO"/>
</dbReference>
<reference evidence="2 3" key="1">
    <citation type="submission" date="2019-04" db="EMBL/GenBank/DDBJ databases">
        <title>Step-wise assembly of the neonatal virome modulated by breast feeding.</title>
        <authorList>
            <person name="Liang G."/>
            <person name="Bushman F."/>
        </authorList>
    </citation>
    <scope>NUCLEOTIDE SEQUENCE [LARGE SCALE GENOMIC DNA]</scope>
    <source>
        <strain evidence="2 3">E3754</strain>
    </source>
</reference>
<dbReference type="PRINTS" id="PR01997">
    <property type="entry name" value="MTP2FAMILY"/>
</dbReference>
<evidence type="ECO:0000256" key="1">
    <source>
        <dbReference type="SAM" id="MobiDB-lite"/>
    </source>
</evidence>
<dbReference type="InterPro" id="IPR011855">
    <property type="entry name" value="Phgtail_TP901_1"/>
</dbReference>
<organism evidence="2 3">
    <name type="scientific">Enterococcus faecalis</name>
    <name type="common">Streptococcus faecalis</name>
    <dbReference type="NCBI Taxonomy" id="1351"/>
    <lineage>
        <taxon>Bacteria</taxon>
        <taxon>Bacillati</taxon>
        <taxon>Bacillota</taxon>
        <taxon>Bacilli</taxon>
        <taxon>Lactobacillales</taxon>
        <taxon>Enterococcaceae</taxon>
        <taxon>Enterococcus</taxon>
    </lineage>
</organism>
<protein>
    <submittedName>
        <fullName evidence="2">Phage major tail protein, TP901-1 family</fullName>
    </submittedName>
</protein>
<accession>A0AAP6V9C8</accession>
<name>A0AAP6V9C8_ENTFL</name>
<dbReference type="InterPro" id="IPR022345">
    <property type="entry name" value="Phage_69_Orf23_MTP"/>
</dbReference>
<evidence type="ECO:0000313" key="3">
    <source>
        <dbReference type="Proteomes" id="UP000429730"/>
    </source>
</evidence>
<dbReference type="EMBL" id="WVTJ01000023">
    <property type="protein sequence ID" value="MXS53375.1"/>
    <property type="molecule type" value="Genomic_DNA"/>
</dbReference>
<dbReference type="AlphaFoldDB" id="A0AAP6V9C8"/>
<dbReference type="RefSeq" id="WP_002389268.1">
    <property type="nucleotide sequence ID" value="NZ_CABGHL010000010.1"/>
</dbReference>
<dbReference type="Pfam" id="PF06199">
    <property type="entry name" value="Phage_tail_2"/>
    <property type="match status" value="1"/>
</dbReference>
<dbReference type="Proteomes" id="UP000429730">
    <property type="component" value="Unassembled WGS sequence"/>
</dbReference>
<evidence type="ECO:0000313" key="2">
    <source>
        <dbReference type="EMBL" id="MXS53375.1"/>
    </source>
</evidence>
<proteinExistence type="predicted"/>